<dbReference type="AlphaFoldDB" id="A0A8D8F3B3"/>
<sequence>MRLSIICWKRWRFLRPILCTGIECWPRSAKSTSCSTRNAFRLPRPARQGWAGPGTARHLPSDEAECVLRWHRARLPHQTKPGWSTFPTRNAWISTSRTRTRKTRSFVGK</sequence>
<dbReference type="EMBL" id="HBUE01028406">
    <property type="protein sequence ID" value="CAG6455384.1"/>
    <property type="molecule type" value="Transcribed_RNA"/>
</dbReference>
<name>A0A8D8F3B3_CULPI</name>
<accession>A0A8D8F3B3</accession>
<protein>
    <submittedName>
        <fullName evidence="1">(northern house mosquito) hypothetical protein</fullName>
    </submittedName>
</protein>
<proteinExistence type="predicted"/>
<evidence type="ECO:0000313" key="1">
    <source>
        <dbReference type="EMBL" id="CAG6455384.1"/>
    </source>
</evidence>
<organism evidence="1">
    <name type="scientific">Culex pipiens</name>
    <name type="common">House mosquito</name>
    <dbReference type="NCBI Taxonomy" id="7175"/>
    <lineage>
        <taxon>Eukaryota</taxon>
        <taxon>Metazoa</taxon>
        <taxon>Ecdysozoa</taxon>
        <taxon>Arthropoda</taxon>
        <taxon>Hexapoda</taxon>
        <taxon>Insecta</taxon>
        <taxon>Pterygota</taxon>
        <taxon>Neoptera</taxon>
        <taxon>Endopterygota</taxon>
        <taxon>Diptera</taxon>
        <taxon>Nematocera</taxon>
        <taxon>Culicoidea</taxon>
        <taxon>Culicidae</taxon>
        <taxon>Culicinae</taxon>
        <taxon>Culicini</taxon>
        <taxon>Culex</taxon>
        <taxon>Culex</taxon>
    </lineage>
</organism>
<reference evidence="1" key="1">
    <citation type="submission" date="2021-05" db="EMBL/GenBank/DDBJ databases">
        <authorList>
            <person name="Alioto T."/>
            <person name="Alioto T."/>
            <person name="Gomez Garrido J."/>
        </authorList>
    </citation>
    <scope>NUCLEOTIDE SEQUENCE</scope>
</reference>